<dbReference type="AlphaFoldDB" id="A0AAV2YWK2"/>
<organism evidence="1 2">
    <name type="scientific">Lagenidium giganteum</name>
    <dbReference type="NCBI Taxonomy" id="4803"/>
    <lineage>
        <taxon>Eukaryota</taxon>
        <taxon>Sar</taxon>
        <taxon>Stramenopiles</taxon>
        <taxon>Oomycota</taxon>
        <taxon>Peronosporomycetes</taxon>
        <taxon>Pythiales</taxon>
        <taxon>Pythiaceae</taxon>
    </lineage>
</organism>
<reference evidence="1" key="2">
    <citation type="journal article" date="2023" name="Microbiol Resour">
        <title>Decontamination and Annotation of the Draft Genome Sequence of the Oomycete Lagenidium giganteum ARSEF 373.</title>
        <authorList>
            <person name="Morgan W.R."/>
            <person name="Tartar A."/>
        </authorList>
    </citation>
    <scope>NUCLEOTIDE SEQUENCE</scope>
    <source>
        <strain evidence="1">ARSEF 373</strain>
    </source>
</reference>
<name>A0AAV2YWK2_9STRA</name>
<sequence>MTARGKKRVADLASSGDAEIVAQKLKAKRTNESTKRTYRSIMNVLVTWLHAHFPAAESGTVRLPADRDAVISFFGHICQSASRCDGDDESASSPSNTSLSVSCGGGGGYRSALVDAYREQGLTFDSSVDGELHRVLEGYEKLIDNLKKRGLIKISDAKRHLKWSGFTLLATKLFRQTPASSGQSTAIFTWAYFVLMWNLMSRDDSIDSIMLQHVEWADDCLVIEEQGHKAGADKFGKHVYANPYQPFTCPILAIAILLFSCPERSEARRQQLFLGTDNKNRFRRCMRRIFDGLCDDEQQILGCAAQDIESHSLRKGSSTYALGHVSGPNPAPVHLCMGQSLGKLKGRYIHVGKGVDQLCGRMIAGSFNAEKFGVLPPHFAPSLIQVMTTEYWNNIVSGVEGYPRGIKAAFPFFLASILHHEQYVIATLDPAHPIFKARVFTGNRLLSQQRGATVIAVGVSPCTDMRATGIPPHIACADQIKRRGQAVSDVVQELDILKARLHDTMPQRIASRVNFEIDGVVPLSLRDLDVRVAGLRSDIIAEIQRVVADRSPEATQTWRLWEWNDGRIARRVPPNWDFSSRLSVKTMWNLWHLGDANTGVRPYRLLDRQHDIKPAHLMRYTRVTSIAQELALVPVQSGFIATLPVDSADTIFQSAYDTAIMRMYVTTGAWRQDEITCGTVYNKLCTGMEATCGASVAFRRLPFRQHHRSFKRLPPPKKVRATQSVSTLAERVKILKWMKEADAHGTEHLFAATVRKLQSSLRGKSNANVTKSMPQERMSVVQHHSGGRKRVYIKSASGRKRSEWVTWLHKELLEEFVCLSKLGAKMTNGLILQNAVGILRNTTSEFNVNTEENCVAIVTKITPSWAQRFCERFNIVHRHQSGNLRVTTTTEETIEKEVATQRGEMKRLFERGILEDDIVTNMNEMHMPINIDNGVCLAFNSQESVSYPDCMQFSYIPSWPSMFPFYRVNFWQRNNHCGDEVEASQIAFGRISLFSSAYST</sequence>
<dbReference type="EMBL" id="DAKRPA010000130">
    <property type="protein sequence ID" value="DAZ97624.1"/>
    <property type="molecule type" value="Genomic_DNA"/>
</dbReference>
<gene>
    <name evidence="1" type="ORF">N0F65_002243</name>
</gene>
<dbReference type="Proteomes" id="UP001146120">
    <property type="component" value="Unassembled WGS sequence"/>
</dbReference>
<reference evidence="1" key="1">
    <citation type="submission" date="2022-11" db="EMBL/GenBank/DDBJ databases">
        <authorList>
            <person name="Morgan W.R."/>
            <person name="Tartar A."/>
        </authorList>
    </citation>
    <scope>NUCLEOTIDE SEQUENCE</scope>
    <source>
        <strain evidence="1">ARSEF 373</strain>
    </source>
</reference>
<accession>A0AAV2YWK2</accession>
<evidence type="ECO:0000313" key="2">
    <source>
        <dbReference type="Proteomes" id="UP001146120"/>
    </source>
</evidence>
<keyword evidence="2" id="KW-1185">Reference proteome</keyword>
<comment type="caution">
    <text evidence="1">The sequence shown here is derived from an EMBL/GenBank/DDBJ whole genome shotgun (WGS) entry which is preliminary data.</text>
</comment>
<protein>
    <submittedName>
        <fullName evidence="1">Uncharacterized protein</fullName>
    </submittedName>
</protein>
<proteinExistence type="predicted"/>
<evidence type="ECO:0000313" key="1">
    <source>
        <dbReference type="EMBL" id="DAZ97624.1"/>
    </source>
</evidence>